<proteinExistence type="predicted"/>
<name>A0ACC3ZGG5_COLTU</name>
<protein>
    <submittedName>
        <fullName evidence="1">Uncharacterized protein</fullName>
    </submittedName>
</protein>
<dbReference type="Proteomes" id="UP000805649">
    <property type="component" value="Unassembled WGS sequence"/>
</dbReference>
<organism evidence="1 2">
    <name type="scientific">Colletotrichum truncatum</name>
    <name type="common">Anthracnose fungus</name>
    <name type="synonym">Colletotrichum capsici</name>
    <dbReference type="NCBI Taxonomy" id="5467"/>
    <lineage>
        <taxon>Eukaryota</taxon>
        <taxon>Fungi</taxon>
        <taxon>Dikarya</taxon>
        <taxon>Ascomycota</taxon>
        <taxon>Pezizomycotina</taxon>
        <taxon>Sordariomycetes</taxon>
        <taxon>Hypocreomycetidae</taxon>
        <taxon>Glomerellales</taxon>
        <taxon>Glomerellaceae</taxon>
        <taxon>Colletotrichum</taxon>
        <taxon>Colletotrichum truncatum species complex</taxon>
    </lineage>
</organism>
<dbReference type="EMBL" id="VUJX02000001">
    <property type="protein sequence ID" value="KAL0943210.1"/>
    <property type="molecule type" value="Genomic_DNA"/>
</dbReference>
<sequence>MAGRPRIDLTPFQSIITEKFQNSWTYSNIITYLSESFQIQVSPSTFKRFLQSLNLRREVRTEFSSALLQRIFQLFFDHRLSDLDILLYLRTEGFTVSQRGLEDIRKCHKLWRRQTPEQLQAAFHQAVNFLASTTSDEARVTRDFGREFLFTYMRQRGHIISRSVLYEAYRTVFPEEVANRLKEIRYRRKGWTTPGPNFIWSLDAYDKLLPFGFEIYASIDAYSRYIVWFYVGFSAHTARSVLAQYLSTLLSRGIMPQTIRSDRGTETILTAGSHWYLSQDRTKKAPLQPGQDVPIQFRNCWIFSKSIHNVKIESWWNQLCQAQSATWRAYFYRLQALGLFYNQSLSDRVALLFIFMPLIRKDFTSFVQLWNNHRIRSQKSRPHVVSSQPWKLYHHPDHQTAQDFAQPIDHVKIQKLQNLLGSKELNLDQFLPHEVFQVCKGIMEPIQTFPLVTNFCGTQYPRIEAYNFLRQRLEEYIEARIQPELHLLPKQNGGIEWVKEQFRSRGISIDELYTSLSGSDSSSEIDET</sequence>
<gene>
    <name evidence="1" type="ORF">CTRU02_201096</name>
</gene>
<evidence type="ECO:0000313" key="1">
    <source>
        <dbReference type="EMBL" id="KAL0943210.1"/>
    </source>
</evidence>
<accession>A0ACC3ZGG5</accession>
<comment type="caution">
    <text evidence="1">The sequence shown here is derived from an EMBL/GenBank/DDBJ whole genome shotgun (WGS) entry which is preliminary data.</text>
</comment>
<reference evidence="1 2" key="1">
    <citation type="journal article" date="2020" name="Phytopathology">
        <title>Genome Sequence Resources of Colletotrichum truncatum, C. plurivorum, C. musicola, and C. sojae: Four Species Pathogenic to Soybean (Glycine max).</title>
        <authorList>
            <person name="Rogerio F."/>
            <person name="Boufleur T.R."/>
            <person name="Ciampi-Guillardi M."/>
            <person name="Sukno S.A."/>
            <person name="Thon M.R."/>
            <person name="Massola Junior N.S."/>
            <person name="Baroncelli R."/>
        </authorList>
    </citation>
    <scope>NUCLEOTIDE SEQUENCE [LARGE SCALE GENOMIC DNA]</scope>
    <source>
        <strain evidence="1 2">CMES1059</strain>
    </source>
</reference>
<evidence type="ECO:0000313" key="2">
    <source>
        <dbReference type="Proteomes" id="UP000805649"/>
    </source>
</evidence>
<keyword evidence="2" id="KW-1185">Reference proteome</keyword>